<sequence length="98" mass="10793">MDETVSFAHEERSVKPSRPALIIASEYRKCVTTIKGTATTTASSSSSTKSVIGKTPQVVSCNRTLEWTSLWRNNTIDKSVQNLLHHMNEGGTHCVRGM</sequence>
<comment type="caution">
    <text evidence="1">The sequence shown here is derived from an EMBL/GenBank/DDBJ whole genome shotgun (WGS) entry which is preliminary data.</text>
</comment>
<protein>
    <submittedName>
        <fullName evidence="1">Uncharacterized protein</fullName>
    </submittedName>
</protein>
<organism evidence="1 2">
    <name type="scientific">Caerostris darwini</name>
    <dbReference type="NCBI Taxonomy" id="1538125"/>
    <lineage>
        <taxon>Eukaryota</taxon>
        <taxon>Metazoa</taxon>
        <taxon>Ecdysozoa</taxon>
        <taxon>Arthropoda</taxon>
        <taxon>Chelicerata</taxon>
        <taxon>Arachnida</taxon>
        <taxon>Araneae</taxon>
        <taxon>Araneomorphae</taxon>
        <taxon>Entelegynae</taxon>
        <taxon>Araneoidea</taxon>
        <taxon>Araneidae</taxon>
        <taxon>Caerostris</taxon>
    </lineage>
</organism>
<dbReference type="Proteomes" id="UP001054837">
    <property type="component" value="Unassembled WGS sequence"/>
</dbReference>
<gene>
    <name evidence="1" type="ORF">CDAR_571291</name>
</gene>
<evidence type="ECO:0000313" key="2">
    <source>
        <dbReference type="Proteomes" id="UP001054837"/>
    </source>
</evidence>
<dbReference type="EMBL" id="BPLQ01007999">
    <property type="protein sequence ID" value="GIY33942.1"/>
    <property type="molecule type" value="Genomic_DNA"/>
</dbReference>
<name>A0AAV4SN16_9ARAC</name>
<dbReference type="AlphaFoldDB" id="A0AAV4SN16"/>
<reference evidence="1 2" key="1">
    <citation type="submission" date="2021-06" db="EMBL/GenBank/DDBJ databases">
        <title>Caerostris darwini draft genome.</title>
        <authorList>
            <person name="Kono N."/>
            <person name="Arakawa K."/>
        </authorList>
    </citation>
    <scope>NUCLEOTIDE SEQUENCE [LARGE SCALE GENOMIC DNA]</scope>
</reference>
<keyword evidence="2" id="KW-1185">Reference proteome</keyword>
<accession>A0AAV4SN16</accession>
<evidence type="ECO:0000313" key="1">
    <source>
        <dbReference type="EMBL" id="GIY33942.1"/>
    </source>
</evidence>
<proteinExistence type="predicted"/>